<keyword evidence="2" id="KW-1185">Reference proteome</keyword>
<proteinExistence type="predicted"/>
<dbReference type="EMBL" id="ANIE01000009">
    <property type="protein sequence ID" value="KEF29845.1"/>
    <property type="molecule type" value="Genomic_DNA"/>
</dbReference>
<evidence type="ECO:0000313" key="1">
    <source>
        <dbReference type="EMBL" id="KEF29845.1"/>
    </source>
</evidence>
<accession>A0A072N9X7</accession>
<dbReference type="PATRIC" id="fig|1137280.3.peg.2838"/>
<protein>
    <submittedName>
        <fullName evidence="1">Uncharacterized protein</fullName>
    </submittedName>
</protein>
<evidence type="ECO:0000313" key="2">
    <source>
        <dbReference type="Proteomes" id="UP000035057"/>
    </source>
</evidence>
<dbReference type="AlphaFoldDB" id="A0A072N9X7"/>
<reference evidence="1 2" key="1">
    <citation type="submission" date="2012-12" db="EMBL/GenBank/DDBJ databases">
        <title>Genome assembly of Marinobacter sp. AK21.</title>
        <authorList>
            <person name="Khatri I."/>
            <person name="Kumar R."/>
            <person name="Vaidya B."/>
            <person name="Subramanian S."/>
            <person name="Pinnaka A."/>
        </authorList>
    </citation>
    <scope>NUCLEOTIDE SEQUENCE [LARGE SCALE GENOMIC DNA]</scope>
    <source>
        <strain evidence="1 2">AK21</strain>
    </source>
</reference>
<name>A0A072N9X7_9GAMM</name>
<comment type="caution">
    <text evidence="1">The sequence shown here is derived from an EMBL/GenBank/DDBJ whole genome shotgun (WGS) entry which is preliminary data.</text>
</comment>
<sequence length="51" mass="5565">MGEGIRKSGQRNAGSVGKVADIKAVGEKRPDYRTMTGFPDTLRLARVIFTI</sequence>
<dbReference type="Proteomes" id="UP000035057">
    <property type="component" value="Unassembled WGS sequence"/>
</dbReference>
<organism evidence="1 2">
    <name type="scientific">Marinobacter nitratireducens</name>
    <dbReference type="NCBI Taxonomy" id="1137280"/>
    <lineage>
        <taxon>Bacteria</taxon>
        <taxon>Pseudomonadati</taxon>
        <taxon>Pseudomonadota</taxon>
        <taxon>Gammaproteobacteria</taxon>
        <taxon>Pseudomonadales</taxon>
        <taxon>Marinobacteraceae</taxon>
        <taxon>Marinobacter</taxon>
    </lineage>
</organism>
<gene>
    <name evidence="1" type="ORF">D777_03021</name>
</gene>